<dbReference type="InterPro" id="IPR004162">
    <property type="entry name" value="SINA-like_animal"/>
</dbReference>
<dbReference type="PANTHER" id="PTHR45877:SF2">
    <property type="entry name" value="E3 UBIQUITIN-PROTEIN LIGASE SINA-RELATED"/>
    <property type="match status" value="1"/>
</dbReference>
<evidence type="ECO:0000259" key="5">
    <source>
        <dbReference type="Pfam" id="PF21362"/>
    </source>
</evidence>
<evidence type="ECO:0000313" key="7">
    <source>
        <dbReference type="Proteomes" id="UP000198287"/>
    </source>
</evidence>
<dbReference type="GO" id="GO:0031624">
    <property type="term" value="F:ubiquitin conjugating enzyme binding"/>
    <property type="evidence" value="ECO:0007669"/>
    <property type="project" value="TreeGrafter"/>
</dbReference>
<keyword evidence="3" id="KW-0862">Zinc</keyword>
<dbReference type="GO" id="GO:0061630">
    <property type="term" value="F:ubiquitin protein ligase activity"/>
    <property type="evidence" value="ECO:0007669"/>
    <property type="project" value="TreeGrafter"/>
</dbReference>
<dbReference type="Proteomes" id="UP000198287">
    <property type="component" value="Unassembled WGS sequence"/>
</dbReference>
<gene>
    <name evidence="6" type="ORF">Fcan01_25599</name>
</gene>
<sequence length="399" mass="44550">MSTPRRSQARKSTTINLDDDSDLDMSLESIHDSDDSWTNEGAGGGRKGKKVLTKTKKKVTTKKTTTTTNLPGTSTTVMGLSQSSVVIKKTAKPKPVKVLKEKVSKAKKATSSTNSQDRLVSEALECIICLEFAASPIHNCANGHITCGICVKKLPAKKCSMCKAKLTLSMFGERLAKQLELKLKCDYADEGCKEEVKSTELKKHLTHCYHRNVKCNQQQFEKCFDKSIPISGYVRHLNSTHGLTSITWCPKLQFKIKFQRKSEDKQQQVMPISQIITYKGRTFIRMGYRTKDTFYTWMAFPGSKSEADKFGYVLKTVSQKKGLENFSWSVKLPVFPLHSEFGCKKPSPLFAAFPISILANFGSPIPVLPYASADELALNANCFYASFQLEMVTIKESKS</sequence>
<evidence type="ECO:0000256" key="1">
    <source>
        <dbReference type="ARBA" id="ARBA00022723"/>
    </source>
</evidence>
<evidence type="ECO:0000256" key="3">
    <source>
        <dbReference type="ARBA" id="ARBA00022833"/>
    </source>
</evidence>
<dbReference type="SUPFAM" id="SSF49599">
    <property type="entry name" value="TRAF domain-like"/>
    <property type="match status" value="1"/>
</dbReference>
<dbReference type="GO" id="GO:0043161">
    <property type="term" value="P:proteasome-mediated ubiquitin-dependent protein catabolic process"/>
    <property type="evidence" value="ECO:0007669"/>
    <property type="project" value="TreeGrafter"/>
</dbReference>
<keyword evidence="1" id="KW-0479">Metal-binding</keyword>
<feature type="region of interest" description="Disordered" evidence="4">
    <location>
        <begin position="1"/>
        <end position="73"/>
    </location>
</feature>
<feature type="compositionally biased region" description="Low complexity" evidence="4">
    <location>
        <begin position="62"/>
        <end position="73"/>
    </location>
</feature>
<dbReference type="PANTHER" id="PTHR45877">
    <property type="entry name" value="E3 UBIQUITIN-PROTEIN LIGASE SIAH2"/>
    <property type="match status" value="1"/>
</dbReference>
<dbReference type="GO" id="GO:0005737">
    <property type="term" value="C:cytoplasm"/>
    <property type="evidence" value="ECO:0007669"/>
    <property type="project" value="TreeGrafter"/>
</dbReference>
<reference evidence="6 7" key="1">
    <citation type="submission" date="2015-12" db="EMBL/GenBank/DDBJ databases">
        <title>The genome of Folsomia candida.</title>
        <authorList>
            <person name="Faddeeva A."/>
            <person name="Derks M.F."/>
            <person name="Anvar Y."/>
            <person name="Smit S."/>
            <person name="Van Straalen N."/>
            <person name="Roelofs D."/>
        </authorList>
    </citation>
    <scope>NUCLEOTIDE SEQUENCE [LARGE SCALE GENOMIC DNA]</scope>
    <source>
        <strain evidence="6 7">VU population</strain>
        <tissue evidence="6">Whole body</tissue>
    </source>
</reference>
<dbReference type="OrthoDB" id="8182903at2759"/>
<protein>
    <submittedName>
        <fullName evidence="6">Putative E3 ubiquitin-protein ligase SINAT1</fullName>
    </submittedName>
</protein>
<feature type="compositionally biased region" description="Basic residues" evidence="4">
    <location>
        <begin position="46"/>
        <end position="61"/>
    </location>
</feature>
<dbReference type="InterPro" id="IPR049548">
    <property type="entry name" value="Sina-like_RING"/>
</dbReference>
<dbReference type="SUPFAM" id="SSF57850">
    <property type="entry name" value="RING/U-box"/>
    <property type="match status" value="1"/>
</dbReference>
<evidence type="ECO:0000313" key="6">
    <source>
        <dbReference type="EMBL" id="OXA39729.1"/>
    </source>
</evidence>
<feature type="compositionally biased region" description="Polar residues" evidence="4">
    <location>
        <begin position="1"/>
        <end position="16"/>
    </location>
</feature>
<evidence type="ECO:0000256" key="4">
    <source>
        <dbReference type="SAM" id="MobiDB-lite"/>
    </source>
</evidence>
<dbReference type="GO" id="GO:0016567">
    <property type="term" value="P:protein ubiquitination"/>
    <property type="evidence" value="ECO:0007669"/>
    <property type="project" value="UniProtKB-UniPathway"/>
</dbReference>
<dbReference type="Pfam" id="PF21362">
    <property type="entry name" value="Sina_RING"/>
    <property type="match status" value="1"/>
</dbReference>
<organism evidence="6 7">
    <name type="scientific">Folsomia candida</name>
    <name type="common">Springtail</name>
    <dbReference type="NCBI Taxonomy" id="158441"/>
    <lineage>
        <taxon>Eukaryota</taxon>
        <taxon>Metazoa</taxon>
        <taxon>Ecdysozoa</taxon>
        <taxon>Arthropoda</taxon>
        <taxon>Hexapoda</taxon>
        <taxon>Collembola</taxon>
        <taxon>Entomobryomorpha</taxon>
        <taxon>Isotomoidea</taxon>
        <taxon>Isotomidae</taxon>
        <taxon>Proisotominae</taxon>
        <taxon>Folsomia</taxon>
    </lineage>
</organism>
<dbReference type="STRING" id="158441.A0A226D3D1"/>
<evidence type="ECO:0000256" key="2">
    <source>
        <dbReference type="ARBA" id="ARBA00022771"/>
    </source>
</evidence>
<dbReference type="UniPathway" id="UPA00143"/>
<name>A0A226D3D1_FOLCA</name>
<proteinExistence type="predicted"/>
<dbReference type="EMBL" id="LNIX01000037">
    <property type="protein sequence ID" value="OXA39729.1"/>
    <property type="molecule type" value="Genomic_DNA"/>
</dbReference>
<feature type="domain" description="E3 ubiquitin-protein ligase Sina-like RING finger" evidence="5">
    <location>
        <begin position="126"/>
        <end position="162"/>
    </location>
</feature>
<dbReference type="AlphaFoldDB" id="A0A226D3D1"/>
<keyword evidence="7" id="KW-1185">Reference proteome</keyword>
<comment type="caution">
    <text evidence="6">The sequence shown here is derived from an EMBL/GenBank/DDBJ whole genome shotgun (WGS) entry which is preliminary data.</text>
</comment>
<dbReference type="Gene3D" id="3.30.40.10">
    <property type="entry name" value="Zinc/RING finger domain, C3HC4 (zinc finger)"/>
    <property type="match status" value="2"/>
</dbReference>
<dbReference type="GO" id="GO:0008270">
    <property type="term" value="F:zinc ion binding"/>
    <property type="evidence" value="ECO:0007669"/>
    <property type="project" value="UniProtKB-KW"/>
</dbReference>
<accession>A0A226D3D1</accession>
<dbReference type="InterPro" id="IPR013083">
    <property type="entry name" value="Znf_RING/FYVE/PHD"/>
</dbReference>
<keyword evidence="2" id="KW-0863">Zinc-finger</keyword>